<keyword evidence="2" id="KW-1185">Reference proteome</keyword>
<protein>
    <submittedName>
        <fullName evidence="1">Alpha/beta-hydrolase</fullName>
    </submittedName>
</protein>
<gene>
    <name evidence="1" type="ORF">IE53DRAFT_369878</name>
</gene>
<accession>A0ACD0NU39</accession>
<evidence type="ECO:0000313" key="2">
    <source>
        <dbReference type="Proteomes" id="UP000245626"/>
    </source>
</evidence>
<dbReference type="EMBL" id="KZ820069">
    <property type="protein sequence ID" value="PWN49309.1"/>
    <property type="molecule type" value="Genomic_DNA"/>
</dbReference>
<name>A0ACD0NU39_9BASI</name>
<proteinExistence type="predicted"/>
<dbReference type="Proteomes" id="UP000245626">
    <property type="component" value="Unassembled WGS sequence"/>
</dbReference>
<reference evidence="1 2" key="1">
    <citation type="journal article" date="2018" name="Mol. Biol. Evol.">
        <title>Broad Genomic Sampling Reveals a Smut Pathogenic Ancestry of the Fungal Clade Ustilaginomycotina.</title>
        <authorList>
            <person name="Kijpornyongpan T."/>
            <person name="Mondo S.J."/>
            <person name="Barry K."/>
            <person name="Sandor L."/>
            <person name="Lee J."/>
            <person name="Lipzen A."/>
            <person name="Pangilinan J."/>
            <person name="LaButti K."/>
            <person name="Hainaut M."/>
            <person name="Henrissat B."/>
            <person name="Grigoriev I.V."/>
            <person name="Spatafora J.W."/>
            <person name="Aime M.C."/>
        </authorList>
    </citation>
    <scope>NUCLEOTIDE SEQUENCE [LARGE SCALE GENOMIC DNA]</scope>
    <source>
        <strain evidence="1 2">SA 807</strain>
    </source>
</reference>
<sequence length="589" mass="63950">MRSGILFNLNCLVAAITSVTAASLSTRTCSVSTTPSVKLSQGTVNGFSDQNSNVDLFLGIPYAKPPVGDLRFKKPVPVDQDANKVIEATSFGATCYQGGSRFNLSEDCLFVNVFRPSGVDANQKLPVLLWIYGGAFLSGSTSTYNATNIVAESVRAGNPIIFASVNYRLNAFGFLASEEIAKASKTGDATLNAGLWDQRLGMRWLQENIRDFGGDPKKVTIYGESAGAISASIHLLANGGNQEGLFRAAILQSGSPASGTIIKPDHPQVEKNYAGLSALVGCQDGGHNYSSTLECLRNVEAPKLLNATSTLGAQSMTVAPPVNYLINFPVIDGYFFTDRPTKMIAKGEIADVPIITGDCLDEGTNFTPSGLVNETVFKTWFEDFAVAYPNDTNAKAVLEKTFELYPDEPAQGSPFNNPATNVSAGSVDPNNRFYQPASTNQFKRGAALWGDYIFQGSRRVVLKGAIHKGRKSSKKVWTYLFSQRDIGVSRDAQGAYHGSDVVYIFGNTPQRNSTGLVDSLHKTMLRSWISFTHHLDPTKIDQLNWPVYDQKSKAMIQFKGENVTLIKDDYREEAISYLVSEEASAVYAL</sequence>
<evidence type="ECO:0000313" key="1">
    <source>
        <dbReference type="EMBL" id="PWN49309.1"/>
    </source>
</evidence>
<organism evidence="1 2">
    <name type="scientific">Violaceomyces palustris</name>
    <dbReference type="NCBI Taxonomy" id="1673888"/>
    <lineage>
        <taxon>Eukaryota</taxon>
        <taxon>Fungi</taxon>
        <taxon>Dikarya</taxon>
        <taxon>Basidiomycota</taxon>
        <taxon>Ustilaginomycotina</taxon>
        <taxon>Ustilaginomycetes</taxon>
        <taxon>Violaceomycetales</taxon>
        <taxon>Violaceomycetaceae</taxon>
        <taxon>Violaceomyces</taxon>
    </lineage>
</organism>